<keyword evidence="5" id="KW-0560">Oxidoreductase</keyword>
<dbReference type="PANTHER" id="PTHR43872:SF1">
    <property type="entry name" value="MONOOXYGENASE, PUTATIVE (AFU_ORTHOLOGUE AFUA_8G02570)-RELATED"/>
    <property type="match status" value="1"/>
</dbReference>
<keyword evidence="3" id="KW-0285">Flavoprotein</keyword>
<evidence type="ECO:0000256" key="6">
    <source>
        <dbReference type="ARBA" id="ARBA00023033"/>
    </source>
</evidence>
<comment type="caution">
    <text evidence="7">The sequence shown here is derived from an EMBL/GenBank/DDBJ whole genome shotgun (WGS) entry which is preliminary data.</text>
</comment>
<evidence type="ECO:0000256" key="1">
    <source>
        <dbReference type="ARBA" id="ARBA00001974"/>
    </source>
</evidence>
<protein>
    <submittedName>
        <fullName evidence="7">Flavoprotein CzcO associated with the cation diffusion facilitator CzcD</fullName>
    </submittedName>
</protein>
<dbReference type="InterPro" id="IPR020946">
    <property type="entry name" value="Flavin_mOase-like"/>
</dbReference>
<dbReference type="PANTHER" id="PTHR43872">
    <property type="entry name" value="MONOOXYGENASE, PUTATIVE (AFU_ORTHOLOGUE AFUA_8G02570)-RELATED"/>
    <property type="match status" value="1"/>
</dbReference>
<gene>
    <name evidence="7" type="ORF">LX15_001860</name>
</gene>
<organism evidence="7 8">
    <name type="scientific">Streptoalloteichus tenebrarius (strain ATCC 17920 / DSM 40477 / JCM 4838 / CBS 697.72 / NBRC 16177 / NCIMB 11028 / NRRL B-12390 / A12253. 1 / ISP 5477)</name>
    <name type="common">Streptomyces tenebrarius</name>
    <dbReference type="NCBI Taxonomy" id="1933"/>
    <lineage>
        <taxon>Bacteria</taxon>
        <taxon>Bacillati</taxon>
        <taxon>Actinomycetota</taxon>
        <taxon>Actinomycetes</taxon>
        <taxon>Pseudonocardiales</taxon>
        <taxon>Pseudonocardiaceae</taxon>
        <taxon>Streptoalloteichus</taxon>
    </lineage>
</organism>
<reference evidence="7 8" key="1">
    <citation type="submission" date="2022-06" db="EMBL/GenBank/DDBJ databases">
        <title>Genomic Encyclopedia of Archaeal and Bacterial Type Strains, Phase II (KMG-II): from individual species to whole genera.</title>
        <authorList>
            <person name="Goeker M."/>
        </authorList>
    </citation>
    <scope>NUCLEOTIDE SEQUENCE [LARGE SCALE GENOMIC DNA]</scope>
    <source>
        <strain evidence="7 8">DSM 40477</strain>
    </source>
</reference>
<dbReference type="Gene3D" id="3.50.50.60">
    <property type="entry name" value="FAD/NAD(P)-binding domain"/>
    <property type="match status" value="2"/>
</dbReference>
<comment type="cofactor">
    <cofactor evidence="1">
        <name>FAD</name>
        <dbReference type="ChEBI" id="CHEBI:57692"/>
    </cofactor>
</comment>
<dbReference type="Pfam" id="PF00743">
    <property type="entry name" value="FMO-like"/>
    <property type="match status" value="1"/>
</dbReference>
<dbReference type="RefSeq" id="WP_253669228.1">
    <property type="nucleotide sequence ID" value="NZ_JAMTCP010000007.1"/>
</dbReference>
<evidence type="ECO:0000256" key="2">
    <source>
        <dbReference type="ARBA" id="ARBA00010139"/>
    </source>
</evidence>
<dbReference type="InterPro" id="IPR051820">
    <property type="entry name" value="FAD-binding_MO"/>
</dbReference>
<dbReference type="EMBL" id="JAMTCP010000007">
    <property type="protein sequence ID" value="MCP2258166.1"/>
    <property type="molecule type" value="Genomic_DNA"/>
</dbReference>
<sequence>MPSEVFDAVEEFDVVIIGAGISGIGAATCFSRELPDKSLVVLEGRDDIGGTWDLFRYPGVRSDSDLHTFGYEFKPWRHESAIADAHLIREYLRETVEENDLARLIRLRHRVVRSEWSSDDSRWTLSVEVSDPATGSARTKTIRAGWVFAATGYYRYDEGFSPEFPGRDDFEGLVVHPQHWPETLDYSGKRVVIIGSGATAVTLVPAMATGPGAAHHVTMVQRTPTYIMATPRVDGVAVTLTKLLGAQRGYAATRFKNIWLEHAIVKGLRAFPKVGRWLIRRHNIKRLPRGFDVDKHFNPPYDPWDQRLCLAPDGDFFAAIKAGAASVVTDTITRFSRRGIVLSTGEELEADIIVTATGLNVRLFDGMPIVVDGREIDVADSVCYRGMLLSGIPNWAMAIGYTTSSWTLKVSLMCRYFLDLVRHMDAHGYDRVVPVALPGMPRQPVMDLKAGYAKRAEKVLPKQGLVAPWRMAMSYPEDARALRGPVADENLKFGSSRSAAKLPDDRRSTHV</sequence>
<accession>A0ABT1HRL9</accession>
<dbReference type="InterPro" id="IPR036188">
    <property type="entry name" value="FAD/NAD-bd_sf"/>
</dbReference>
<comment type="similarity">
    <text evidence="2">Belongs to the FAD-binding monooxygenase family.</text>
</comment>
<keyword evidence="6" id="KW-0503">Monooxygenase</keyword>
<dbReference type="SUPFAM" id="SSF51905">
    <property type="entry name" value="FAD/NAD(P)-binding domain"/>
    <property type="match status" value="1"/>
</dbReference>
<evidence type="ECO:0000256" key="3">
    <source>
        <dbReference type="ARBA" id="ARBA00022630"/>
    </source>
</evidence>
<proteinExistence type="inferred from homology"/>
<evidence type="ECO:0000256" key="5">
    <source>
        <dbReference type="ARBA" id="ARBA00023002"/>
    </source>
</evidence>
<keyword evidence="8" id="KW-1185">Reference proteome</keyword>
<dbReference type="Proteomes" id="UP001205311">
    <property type="component" value="Unassembled WGS sequence"/>
</dbReference>
<evidence type="ECO:0000313" key="7">
    <source>
        <dbReference type="EMBL" id="MCP2258166.1"/>
    </source>
</evidence>
<name>A0ABT1HRL9_STRSD</name>
<keyword evidence="4" id="KW-0274">FAD</keyword>
<evidence type="ECO:0000313" key="8">
    <source>
        <dbReference type="Proteomes" id="UP001205311"/>
    </source>
</evidence>
<evidence type="ECO:0000256" key="4">
    <source>
        <dbReference type="ARBA" id="ARBA00022827"/>
    </source>
</evidence>